<protein>
    <submittedName>
        <fullName evidence="1">Uncharacterized protein</fullName>
    </submittedName>
</protein>
<proteinExistence type="predicted"/>
<evidence type="ECO:0000313" key="2">
    <source>
        <dbReference type="Proteomes" id="UP001139384"/>
    </source>
</evidence>
<name>A0A9X1TIL9_STRM4</name>
<dbReference type="AlphaFoldDB" id="A0A9X1TIL9"/>
<comment type="caution">
    <text evidence="1">The sequence shown here is derived from an EMBL/GenBank/DDBJ whole genome shotgun (WGS) entry which is preliminary data.</text>
</comment>
<dbReference type="EMBL" id="JAKEIP010000005">
    <property type="protein sequence ID" value="MCF1592377.1"/>
    <property type="molecule type" value="Genomic_DNA"/>
</dbReference>
<dbReference type="Gene3D" id="3.40.50.1220">
    <property type="entry name" value="TPP-binding domain"/>
    <property type="match status" value="1"/>
</dbReference>
<reference evidence="1" key="1">
    <citation type="submission" date="2022-01" db="EMBL/GenBank/DDBJ databases">
        <title>Draft Genome Sequences of Seven Type Strains of the Genus Streptomyces.</title>
        <authorList>
            <person name="Aziz S."/>
            <person name="Coretto E."/>
            <person name="Chronakova A."/>
            <person name="Sproer C."/>
            <person name="Huber K."/>
            <person name="Nouioui I."/>
            <person name="Gross H."/>
        </authorList>
    </citation>
    <scope>NUCLEOTIDE SEQUENCE</scope>
    <source>
        <strain evidence="1">DSM 103493</strain>
    </source>
</reference>
<keyword evidence="2" id="KW-1185">Reference proteome</keyword>
<dbReference type="SUPFAM" id="SSF52467">
    <property type="entry name" value="DHS-like NAD/FAD-binding domain"/>
    <property type="match status" value="1"/>
</dbReference>
<sequence length="416" mass="47439">MQLQFPVTVIDQLDEEQLSKWHDFYGVNADRPRFVEEGIWRRTQQKETASNSGWTGEGDARRRIVHYWHQYGLVDTTAAPALAMQQMYVYHSVAAPQAEIDEAWEQNHAMLTEGGWKQTGPGRFELGDLRVHMIRVEEHPEDLRAGRRLPQDYEVIDTTFTSVNTYPPRAIRRRPWEVLSHGVRVKDTPGQPVYADNLAQLTDFLPFQVEVGCGVSYEAGIPPLHRLHEIYHVNEIEDEQLRKGFTFVLAPGRDPLLAEMFLDTENKVGELSDMYRACFEAEVTPALHALKRMEEAGHMVGPFITNNFDALGARAGFEEQFMRRYDQRIPPVTFHPDAKALVVIGLHADRRQVAKRAREAGLQVFIVDPEGFPRPDGSWFEYPLEAPQTGDVVVRQTAADAISELEQLLNLRADKA</sequence>
<organism evidence="1 2">
    <name type="scientific">Streptomyces muensis</name>
    <dbReference type="NCBI Taxonomy" id="1077944"/>
    <lineage>
        <taxon>Bacteria</taxon>
        <taxon>Bacillati</taxon>
        <taxon>Actinomycetota</taxon>
        <taxon>Actinomycetes</taxon>
        <taxon>Kitasatosporales</taxon>
        <taxon>Streptomycetaceae</taxon>
        <taxon>Streptomyces</taxon>
    </lineage>
</organism>
<dbReference type="RefSeq" id="WP_234760688.1">
    <property type="nucleotide sequence ID" value="NZ_JAKEIP010000005.1"/>
</dbReference>
<accession>A0A9X1TIL9</accession>
<gene>
    <name evidence="1" type="ORF">L0P92_02175</name>
</gene>
<dbReference type="Proteomes" id="UP001139384">
    <property type="component" value="Unassembled WGS sequence"/>
</dbReference>
<evidence type="ECO:0000313" key="1">
    <source>
        <dbReference type="EMBL" id="MCF1592377.1"/>
    </source>
</evidence>
<dbReference type="InterPro" id="IPR029035">
    <property type="entry name" value="DHS-like_NAD/FAD-binding_dom"/>
</dbReference>